<evidence type="ECO:0000313" key="3">
    <source>
        <dbReference type="Proteomes" id="UP000095431"/>
    </source>
</evidence>
<gene>
    <name evidence="2" type="ORF">BWLFYP14_03485</name>
    <name evidence="1" type="ORF">ERS852478_03268</name>
</gene>
<name>A0A174G8L7_9FIRM</name>
<dbReference type="Proteomes" id="UP000095431">
    <property type="component" value="Unassembled WGS sequence"/>
</dbReference>
<protein>
    <submittedName>
        <fullName evidence="1">Uncharacterized protein</fullName>
    </submittedName>
</protein>
<dbReference type="EMBL" id="CABHOF010000083">
    <property type="protein sequence ID" value="VUX67210.1"/>
    <property type="molecule type" value="Genomic_DNA"/>
</dbReference>
<proteinExistence type="predicted"/>
<reference evidence="1 3" key="1">
    <citation type="submission" date="2015-09" db="EMBL/GenBank/DDBJ databases">
        <authorList>
            <consortium name="Pathogen Informatics"/>
        </authorList>
    </citation>
    <scope>NUCLEOTIDE SEQUENCE [LARGE SCALE GENOMIC DNA]</scope>
    <source>
        <strain evidence="1 3">2789STDY5834863</strain>
    </source>
</reference>
<evidence type="ECO:0000313" key="1">
    <source>
        <dbReference type="EMBL" id="CUO58774.1"/>
    </source>
</evidence>
<dbReference type="AlphaFoldDB" id="A0A174G8L7"/>
<sequence>MKRYFGIFNADEIKSGSCSDIQWKKTGLLKIPKDAVG</sequence>
<evidence type="ECO:0000313" key="4">
    <source>
        <dbReference type="Proteomes" id="UP000366766"/>
    </source>
</evidence>
<evidence type="ECO:0000313" key="2">
    <source>
        <dbReference type="EMBL" id="VUX67210.1"/>
    </source>
</evidence>
<dbReference type="Proteomes" id="UP000366766">
    <property type="component" value="Unassembled WGS sequence"/>
</dbReference>
<dbReference type="EMBL" id="CYZN01000030">
    <property type="protein sequence ID" value="CUO58774.1"/>
    <property type="molecule type" value="Genomic_DNA"/>
</dbReference>
<reference evidence="2 4" key="2">
    <citation type="submission" date="2019-07" db="EMBL/GenBank/DDBJ databases">
        <authorList>
            <person name="Chang H.-W."/>
            <person name="Raman A."/>
            <person name="Venkatesh S."/>
            <person name="Gehrig J."/>
        </authorList>
    </citation>
    <scope>NUCLEOTIDE SEQUENCE [LARGE SCALE GENOMIC DNA]</scope>
    <source>
        <strain evidence="2">Blautia_wexlerae_LFYP_14</strain>
    </source>
</reference>
<accession>A0A174G8L7</accession>
<keyword evidence="4" id="KW-1185">Reference proteome</keyword>
<organism evidence="1 3">
    <name type="scientific">Blautia wexlerae</name>
    <dbReference type="NCBI Taxonomy" id="418240"/>
    <lineage>
        <taxon>Bacteria</taxon>
        <taxon>Bacillati</taxon>
        <taxon>Bacillota</taxon>
        <taxon>Clostridia</taxon>
        <taxon>Lachnospirales</taxon>
        <taxon>Lachnospiraceae</taxon>
        <taxon>Blautia</taxon>
    </lineage>
</organism>